<evidence type="ECO:0000313" key="9">
    <source>
        <dbReference type="Proteomes" id="UP000253908"/>
    </source>
</evidence>
<feature type="transmembrane region" description="Helical" evidence="7">
    <location>
        <begin position="262"/>
        <end position="285"/>
    </location>
</feature>
<feature type="transmembrane region" description="Helical" evidence="7">
    <location>
        <begin position="44"/>
        <end position="65"/>
    </location>
</feature>
<gene>
    <name evidence="8" type="ORF">CUC15_04225</name>
</gene>
<feature type="transmembrane region" description="Helical" evidence="7">
    <location>
        <begin position="378"/>
        <end position="398"/>
    </location>
</feature>
<evidence type="ECO:0000256" key="2">
    <source>
        <dbReference type="ARBA" id="ARBA00022448"/>
    </source>
</evidence>
<dbReference type="Pfam" id="PF07690">
    <property type="entry name" value="MFS_1"/>
    <property type="match status" value="1"/>
</dbReference>
<dbReference type="CDD" id="cd06173">
    <property type="entry name" value="MFS_MefA_like"/>
    <property type="match status" value="1"/>
</dbReference>
<feature type="transmembrane region" description="Helical" evidence="7">
    <location>
        <begin position="350"/>
        <end position="372"/>
    </location>
</feature>
<keyword evidence="5 7" id="KW-1133">Transmembrane helix</keyword>
<keyword evidence="4 7" id="KW-0812">Transmembrane</keyword>
<evidence type="ECO:0000256" key="7">
    <source>
        <dbReference type="SAM" id="Phobius"/>
    </source>
</evidence>
<dbReference type="Proteomes" id="UP000253908">
    <property type="component" value="Chromosome"/>
</dbReference>
<evidence type="ECO:0000256" key="4">
    <source>
        <dbReference type="ARBA" id="ARBA00022692"/>
    </source>
</evidence>
<evidence type="ECO:0000313" key="8">
    <source>
        <dbReference type="EMBL" id="AXI08218.1"/>
    </source>
</evidence>
<keyword evidence="2" id="KW-0813">Transport</keyword>
<dbReference type="InterPro" id="IPR011701">
    <property type="entry name" value="MFS"/>
</dbReference>
<organism evidence="8 9">
    <name type="scientific">Oceanobacillus zhaokaii</name>
    <dbReference type="NCBI Taxonomy" id="2052660"/>
    <lineage>
        <taxon>Bacteria</taxon>
        <taxon>Bacillati</taxon>
        <taxon>Bacillota</taxon>
        <taxon>Bacilli</taxon>
        <taxon>Bacillales</taxon>
        <taxon>Bacillaceae</taxon>
        <taxon>Oceanobacillus</taxon>
    </lineage>
</organism>
<feature type="transmembrane region" description="Helical" evidence="7">
    <location>
        <begin position="12"/>
        <end position="38"/>
    </location>
</feature>
<feature type="transmembrane region" description="Helical" evidence="7">
    <location>
        <begin position="292"/>
        <end position="309"/>
    </location>
</feature>
<evidence type="ECO:0000256" key="3">
    <source>
        <dbReference type="ARBA" id="ARBA00022475"/>
    </source>
</evidence>
<dbReference type="RefSeq" id="WP_114915511.1">
    <property type="nucleotide sequence ID" value="NZ_CP024848.1"/>
</dbReference>
<dbReference type="EMBL" id="CP024848">
    <property type="protein sequence ID" value="AXI08218.1"/>
    <property type="molecule type" value="Genomic_DNA"/>
</dbReference>
<keyword evidence="3" id="KW-1003">Cell membrane</keyword>
<feature type="transmembrane region" description="Helical" evidence="7">
    <location>
        <begin position="103"/>
        <end position="122"/>
    </location>
</feature>
<dbReference type="PANTHER" id="PTHR43266:SF2">
    <property type="entry name" value="MAJOR FACILITATOR SUPERFAMILY (MFS) PROFILE DOMAIN-CONTAINING PROTEIN"/>
    <property type="match status" value="1"/>
</dbReference>
<keyword evidence="9" id="KW-1185">Reference proteome</keyword>
<proteinExistence type="predicted"/>
<evidence type="ECO:0000256" key="5">
    <source>
        <dbReference type="ARBA" id="ARBA00022989"/>
    </source>
</evidence>
<dbReference type="Gene3D" id="1.20.1250.20">
    <property type="entry name" value="MFS general substrate transporter like domains"/>
    <property type="match status" value="1"/>
</dbReference>
<keyword evidence="6 7" id="KW-0472">Membrane</keyword>
<evidence type="ECO:0000256" key="6">
    <source>
        <dbReference type="ARBA" id="ARBA00023136"/>
    </source>
</evidence>
<reference evidence="9" key="1">
    <citation type="submission" date="2017-11" db="EMBL/GenBank/DDBJ databases">
        <authorList>
            <person name="Zhu W."/>
        </authorList>
    </citation>
    <scope>NUCLEOTIDE SEQUENCE [LARGE SCALE GENOMIC DNA]</scope>
    <source>
        <strain evidence="9">160</strain>
    </source>
</reference>
<dbReference type="PANTHER" id="PTHR43266">
    <property type="entry name" value="MACROLIDE-EFFLUX PROTEIN"/>
    <property type="match status" value="1"/>
</dbReference>
<comment type="subcellular location">
    <subcellularLocation>
        <location evidence="1">Cell membrane</location>
        <topology evidence="1">Multi-pass membrane protein</topology>
    </subcellularLocation>
</comment>
<protein>
    <submittedName>
        <fullName evidence="8">MFS transporter</fullName>
    </submittedName>
</protein>
<dbReference type="GO" id="GO:0005886">
    <property type="term" value="C:plasma membrane"/>
    <property type="evidence" value="ECO:0007669"/>
    <property type="project" value="UniProtKB-SubCell"/>
</dbReference>
<feature type="transmembrane region" description="Helical" evidence="7">
    <location>
        <begin position="168"/>
        <end position="187"/>
    </location>
</feature>
<feature type="transmembrane region" description="Helical" evidence="7">
    <location>
        <begin position="315"/>
        <end position="338"/>
    </location>
</feature>
<evidence type="ECO:0000256" key="1">
    <source>
        <dbReference type="ARBA" id="ARBA00004651"/>
    </source>
</evidence>
<dbReference type="InterPro" id="IPR036259">
    <property type="entry name" value="MFS_trans_sf"/>
</dbReference>
<feature type="transmembrane region" description="Helical" evidence="7">
    <location>
        <begin position="229"/>
        <end position="250"/>
    </location>
</feature>
<dbReference type="GO" id="GO:0022857">
    <property type="term" value="F:transmembrane transporter activity"/>
    <property type="evidence" value="ECO:0007669"/>
    <property type="project" value="InterPro"/>
</dbReference>
<sequence>MYLKVLKNNRNVLFYLLGAGTSNLGDVISGLAFLFIAYEITESSIYTTGVAISQVFPYLLFGLIGGVIADWVDKKKLLIIIDLLRIPLTLSLVLFYQLELLNYWHLIVVSFLIQCLGCFFNPAHRAILPLITSEEERSSVNSLLDTATRGITVLGPIVSLGLMNTINIVYFFTFDALTYLISAIFIYRIQLSEKSLTNENSSQRKVRDIFISIKDFSIWAKRQDTIRTIFIVTVIIVFFNTWVWQVGLLLQLVQTTPIGEELYSLLLGWYGAAVIAVNLLIPLIWKKLSVKIYLLGSLIWGIGILLLGFSYTIPLYFLGVLVAAIGLPISGLSRVYLLQKYLPTGKLGRGFSFNAFLLYFSNAISLGVFGLISSFVSIRILFIICGLMMVFCSVVYLLNISRKVPGVIPYNRLNN</sequence>
<accession>A0A345PDY8</accession>
<dbReference type="KEGG" id="ocn:CUC15_04225"/>
<dbReference type="SUPFAM" id="SSF103473">
    <property type="entry name" value="MFS general substrate transporter"/>
    <property type="match status" value="1"/>
</dbReference>
<dbReference type="OrthoDB" id="9775268at2"/>
<dbReference type="AlphaFoldDB" id="A0A345PDY8"/>
<name>A0A345PDY8_9BACI</name>